<evidence type="ECO:0000313" key="2">
    <source>
        <dbReference type="EMBL" id="MEE6259144.1"/>
    </source>
</evidence>
<protein>
    <submittedName>
        <fullName evidence="2">Uncharacterized protein</fullName>
    </submittedName>
</protein>
<proteinExistence type="predicted"/>
<accession>A0ABU7RRM0</accession>
<feature type="region of interest" description="Disordered" evidence="1">
    <location>
        <begin position="79"/>
        <end position="278"/>
    </location>
</feature>
<evidence type="ECO:0000256" key="1">
    <source>
        <dbReference type="SAM" id="MobiDB-lite"/>
    </source>
</evidence>
<feature type="compositionally biased region" description="Acidic residues" evidence="1">
    <location>
        <begin position="182"/>
        <end position="246"/>
    </location>
</feature>
<keyword evidence="3" id="KW-1185">Reference proteome</keyword>
<organism evidence="2 3">
    <name type="scientific">Plantactinospora sonchi</name>
    <dbReference type="NCBI Taxonomy" id="1544735"/>
    <lineage>
        <taxon>Bacteria</taxon>
        <taxon>Bacillati</taxon>
        <taxon>Actinomycetota</taxon>
        <taxon>Actinomycetes</taxon>
        <taxon>Micromonosporales</taxon>
        <taxon>Micromonosporaceae</taxon>
        <taxon>Plantactinospora</taxon>
    </lineage>
</organism>
<evidence type="ECO:0000313" key="3">
    <source>
        <dbReference type="Proteomes" id="UP001332243"/>
    </source>
</evidence>
<dbReference type="Proteomes" id="UP001332243">
    <property type="component" value="Unassembled WGS sequence"/>
</dbReference>
<reference evidence="2 3" key="1">
    <citation type="submission" date="2024-01" db="EMBL/GenBank/DDBJ databases">
        <title>Genome insights into Plantactinospora sonchi sp. nov.</title>
        <authorList>
            <person name="Wang L."/>
        </authorList>
    </citation>
    <scope>NUCLEOTIDE SEQUENCE [LARGE SCALE GENOMIC DNA]</scope>
    <source>
        <strain evidence="2 3">NEAU-QY2</strain>
    </source>
</reference>
<dbReference type="EMBL" id="JAZGQK010000008">
    <property type="protein sequence ID" value="MEE6259144.1"/>
    <property type="molecule type" value="Genomic_DNA"/>
</dbReference>
<sequence length="278" mass="30175">MTNRATQLALVAGASYLVGRRRRLRLALLLGSAVAAGRFSGDWPGLVRRGAKAVGGAADWNPVRDLGGPLVKATRAAASSAVTRHVESVSNDLRQRADRLRTPRPAEPDENRQDEGSGEEADRNTRGRNAGGQSRSDRSTRGRNAGGQSRSDRNTRGRNEPAVDGRDRNEPAVDGRDRNEPEADDWDEAEDDYDDQDVSPDDEVQDREDLDDDEADDGEVDDDADTDDGDLDDDDEADDGDTDDEPVAGRSGRAGPSQRPTRRQPPAKAAPVRRRGTR</sequence>
<dbReference type="RefSeq" id="WP_331214272.1">
    <property type="nucleotide sequence ID" value="NZ_JAZGQK010000008.1"/>
</dbReference>
<name>A0ABU7RRM0_9ACTN</name>
<feature type="compositionally biased region" description="Basic and acidic residues" evidence="1">
    <location>
        <begin position="150"/>
        <end position="181"/>
    </location>
</feature>
<gene>
    <name evidence="2" type="ORF">V1633_11675</name>
</gene>
<feature type="compositionally biased region" description="Basic and acidic residues" evidence="1">
    <location>
        <begin position="93"/>
        <end position="125"/>
    </location>
</feature>
<comment type="caution">
    <text evidence="2">The sequence shown here is derived from an EMBL/GenBank/DDBJ whole genome shotgun (WGS) entry which is preliminary data.</text>
</comment>